<evidence type="ECO:0000259" key="1">
    <source>
        <dbReference type="Pfam" id="PF02887"/>
    </source>
</evidence>
<reference evidence="2 3" key="1">
    <citation type="submission" date="2021-06" db="EMBL/GenBank/DDBJ databases">
        <authorList>
            <person name="Palmer J.M."/>
        </authorList>
    </citation>
    <scope>NUCLEOTIDE SEQUENCE [LARGE SCALE GENOMIC DNA]</scope>
    <source>
        <strain evidence="2 3">XC_2019</strain>
        <tissue evidence="2">Muscle</tissue>
    </source>
</reference>
<proteinExistence type="predicted"/>
<dbReference type="InterPro" id="IPR015795">
    <property type="entry name" value="Pyrv_Knase_C"/>
</dbReference>
<dbReference type="Proteomes" id="UP001434883">
    <property type="component" value="Unassembled WGS sequence"/>
</dbReference>
<dbReference type="InterPro" id="IPR036918">
    <property type="entry name" value="Pyrv_Knase_C_sf"/>
</dbReference>
<protein>
    <recommendedName>
        <fullName evidence="1">Pyruvate kinase C-terminal domain-containing protein</fullName>
    </recommendedName>
</protein>
<gene>
    <name evidence="2" type="ORF">XENOCAPTIV_001099</name>
</gene>
<dbReference type="Gene3D" id="3.40.1380.20">
    <property type="entry name" value="Pyruvate kinase, C-terminal domain"/>
    <property type="match status" value="1"/>
</dbReference>
<dbReference type="InterPro" id="IPR001697">
    <property type="entry name" value="Pyr_Knase"/>
</dbReference>
<comment type="caution">
    <text evidence="2">The sequence shown here is derived from an EMBL/GenBank/DDBJ whole genome shotgun (WGS) entry which is preliminary data.</text>
</comment>
<accession>A0ABV0RGN5</accession>
<name>A0ABV0RGN5_9TELE</name>
<dbReference type="SUPFAM" id="SSF52935">
    <property type="entry name" value="PK C-terminal domain-like"/>
    <property type="match status" value="1"/>
</dbReference>
<organism evidence="2 3">
    <name type="scientific">Xenoophorus captivus</name>
    <dbReference type="NCBI Taxonomy" id="1517983"/>
    <lineage>
        <taxon>Eukaryota</taxon>
        <taxon>Metazoa</taxon>
        <taxon>Chordata</taxon>
        <taxon>Craniata</taxon>
        <taxon>Vertebrata</taxon>
        <taxon>Euteleostomi</taxon>
        <taxon>Actinopterygii</taxon>
        <taxon>Neopterygii</taxon>
        <taxon>Teleostei</taxon>
        <taxon>Neoteleostei</taxon>
        <taxon>Acanthomorphata</taxon>
        <taxon>Ovalentaria</taxon>
        <taxon>Atherinomorphae</taxon>
        <taxon>Cyprinodontiformes</taxon>
        <taxon>Goodeidae</taxon>
        <taxon>Xenoophorus</taxon>
    </lineage>
</organism>
<dbReference type="PANTHER" id="PTHR11817">
    <property type="entry name" value="PYRUVATE KINASE"/>
    <property type="match status" value="1"/>
</dbReference>
<feature type="domain" description="Pyruvate kinase C-terminal" evidence="1">
    <location>
        <begin position="17"/>
        <end position="126"/>
    </location>
</feature>
<evidence type="ECO:0000313" key="2">
    <source>
        <dbReference type="EMBL" id="MEQ2206647.1"/>
    </source>
</evidence>
<keyword evidence="3" id="KW-1185">Reference proteome</keyword>
<sequence>MFEELRRTSHLTRDPTETVAIGTVEASFKCCASAIIVLTKTGRPRAPIIAVTRCGMTARQSHLYRGVYPVLYTKPANDVWAEDVDLRVNFALEVGKHRKFFKSGDAAIVVTGWRPGSGYTNTMRVVLVP</sequence>
<evidence type="ECO:0000313" key="3">
    <source>
        <dbReference type="Proteomes" id="UP001434883"/>
    </source>
</evidence>
<dbReference type="EMBL" id="JAHRIN010043111">
    <property type="protein sequence ID" value="MEQ2206647.1"/>
    <property type="molecule type" value="Genomic_DNA"/>
</dbReference>
<dbReference type="Pfam" id="PF02887">
    <property type="entry name" value="PK_C"/>
    <property type="match status" value="1"/>
</dbReference>